<dbReference type="EMBL" id="BJOD01000042">
    <property type="protein sequence ID" value="GED27502.1"/>
    <property type="molecule type" value="Genomic_DNA"/>
</dbReference>
<evidence type="ECO:0000256" key="1">
    <source>
        <dbReference type="ARBA" id="ARBA00023015"/>
    </source>
</evidence>
<organism evidence="6 7">
    <name type="scientific">Brevibacillus agri</name>
    <dbReference type="NCBI Taxonomy" id="51101"/>
    <lineage>
        <taxon>Bacteria</taxon>
        <taxon>Bacillati</taxon>
        <taxon>Bacillota</taxon>
        <taxon>Bacilli</taxon>
        <taxon>Bacillales</taxon>
        <taxon>Paenibacillaceae</taxon>
        <taxon>Brevibacillus</taxon>
    </lineage>
</organism>
<evidence type="ECO:0000259" key="4">
    <source>
        <dbReference type="PROSITE" id="PS01124"/>
    </source>
</evidence>
<keyword evidence="3" id="KW-0804">Transcription</keyword>
<comment type="caution">
    <text evidence="6">The sequence shown here is derived from an EMBL/GenBank/DDBJ whole genome shotgun (WGS) entry which is preliminary data.</text>
</comment>
<dbReference type="SMART" id="SM00342">
    <property type="entry name" value="HTH_ARAC"/>
    <property type="match status" value="1"/>
</dbReference>
<dbReference type="GO" id="GO:0003700">
    <property type="term" value="F:DNA-binding transcription factor activity"/>
    <property type="evidence" value="ECO:0007669"/>
    <property type="project" value="InterPro"/>
</dbReference>
<dbReference type="Pfam" id="PF20240">
    <property type="entry name" value="DUF6597"/>
    <property type="match status" value="1"/>
</dbReference>
<reference evidence="5 8" key="2">
    <citation type="submission" date="2019-06" db="EMBL/GenBank/DDBJ databases">
        <title>Whole genome shotgun sequence of Brevibacillus agri NBRC 15538.</title>
        <authorList>
            <person name="Hosoyama A."/>
            <person name="Uohara A."/>
            <person name="Ohji S."/>
            <person name="Ichikawa N."/>
        </authorList>
    </citation>
    <scope>NUCLEOTIDE SEQUENCE [LARGE SCALE GENOMIC DNA]</scope>
    <source>
        <strain evidence="5 8">NBRC 15538</strain>
    </source>
</reference>
<dbReference type="SUPFAM" id="SSF46689">
    <property type="entry name" value="Homeodomain-like"/>
    <property type="match status" value="1"/>
</dbReference>
<dbReference type="InterPro" id="IPR018060">
    <property type="entry name" value="HTH_AraC"/>
</dbReference>
<dbReference type="InterPro" id="IPR009057">
    <property type="entry name" value="Homeodomain-like_sf"/>
</dbReference>
<reference evidence="6 7" key="1">
    <citation type="submission" date="2018-10" db="EMBL/GenBank/DDBJ databases">
        <title>Phylogenomics of Brevibacillus.</title>
        <authorList>
            <person name="Dunlap C."/>
        </authorList>
    </citation>
    <scope>NUCLEOTIDE SEQUENCE [LARGE SCALE GENOMIC DNA]</scope>
    <source>
        <strain evidence="6 7">NRRL NRS 1219</strain>
    </source>
</reference>
<dbReference type="RefSeq" id="WP_122953223.1">
    <property type="nucleotide sequence ID" value="NZ_BJOD01000042.1"/>
</dbReference>
<keyword evidence="8" id="KW-1185">Reference proteome</keyword>
<feature type="domain" description="HTH araC/xylS-type" evidence="4">
    <location>
        <begin position="164"/>
        <end position="265"/>
    </location>
</feature>
<dbReference type="Proteomes" id="UP000276178">
    <property type="component" value="Unassembled WGS sequence"/>
</dbReference>
<gene>
    <name evidence="5" type="ORF">BAG01nite_36040</name>
    <name evidence="6" type="ORF">EB820_19020</name>
</gene>
<evidence type="ECO:0000313" key="8">
    <source>
        <dbReference type="Proteomes" id="UP000317180"/>
    </source>
</evidence>
<keyword evidence="2" id="KW-0238">DNA-binding</keyword>
<dbReference type="EMBL" id="RHHN01000056">
    <property type="protein sequence ID" value="RNB52601.1"/>
    <property type="molecule type" value="Genomic_DNA"/>
</dbReference>
<evidence type="ECO:0000256" key="2">
    <source>
        <dbReference type="ARBA" id="ARBA00023125"/>
    </source>
</evidence>
<proteinExistence type="predicted"/>
<dbReference type="OrthoDB" id="323290at2"/>
<dbReference type="InterPro" id="IPR046532">
    <property type="entry name" value="DUF6597"/>
</dbReference>
<name>A0A3M8AN32_9BACL</name>
<evidence type="ECO:0000313" key="7">
    <source>
        <dbReference type="Proteomes" id="UP000276178"/>
    </source>
</evidence>
<evidence type="ECO:0000313" key="6">
    <source>
        <dbReference type="EMBL" id="RNB52601.1"/>
    </source>
</evidence>
<dbReference type="InterPro" id="IPR050204">
    <property type="entry name" value="AraC_XylS_family_regulators"/>
</dbReference>
<accession>A0A3M8AN32</accession>
<dbReference type="Proteomes" id="UP000317180">
    <property type="component" value="Unassembled WGS sequence"/>
</dbReference>
<evidence type="ECO:0000256" key="3">
    <source>
        <dbReference type="ARBA" id="ARBA00023163"/>
    </source>
</evidence>
<protein>
    <submittedName>
        <fullName evidence="6">AraC family transcriptional regulator</fullName>
    </submittedName>
</protein>
<dbReference type="AlphaFoldDB" id="A0A3M8AN32"/>
<dbReference type="PROSITE" id="PS01124">
    <property type="entry name" value="HTH_ARAC_FAMILY_2"/>
    <property type="match status" value="1"/>
</dbReference>
<dbReference type="GeneID" id="82808730"/>
<dbReference type="Gene3D" id="1.10.10.60">
    <property type="entry name" value="Homeodomain-like"/>
    <property type="match status" value="1"/>
</dbReference>
<dbReference type="GO" id="GO:0043565">
    <property type="term" value="F:sequence-specific DNA binding"/>
    <property type="evidence" value="ECO:0007669"/>
    <property type="project" value="InterPro"/>
</dbReference>
<keyword evidence="1" id="KW-0805">Transcription regulation</keyword>
<dbReference type="PANTHER" id="PTHR46796">
    <property type="entry name" value="HTH-TYPE TRANSCRIPTIONAL ACTIVATOR RHAS-RELATED"/>
    <property type="match status" value="1"/>
</dbReference>
<dbReference type="Pfam" id="PF12833">
    <property type="entry name" value="HTH_18"/>
    <property type="match status" value="1"/>
</dbReference>
<sequence>MEKKQDMLPKGVLHAMLGGKKFSLQRYEPGGDVGYFVQHYWVVRWDLRGQAPYSQTVLAHPNVNLVFEEGATGIFGVALSTSSHLLAGQGHVFGVKFKPGGFYPFWQKPVSQLYGTVTTLEEVFQVETAPLEAEMLAMPEDAQMVRRIEAFLGERLPERDPNVKRVSELVGLIQADRTVLKVEDASRLSGMSIRTMQRLFDRYVGVSPKSVIQRYRLHEAAQMIDQGAVSDWLDLSIALGYYDHSHFIRDFRAIVGVSPQEYRQTQTL</sequence>
<evidence type="ECO:0000313" key="5">
    <source>
        <dbReference type="EMBL" id="GED27502.1"/>
    </source>
</evidence>